<proteinExistence type="predicted"/>
<dbReference type="AlphaFoldDB" id="A0A093BXV5"/>
<dbReference type="InterPro" id="IPR029054">
    <property type="entry name" value="dUTPase-like"/>
</dbReference>
<sequence>IFVLPGVIDADYTGIIKVMVYTLTPPVFIPKGSKIAQLVPFRACVPSSDDVERGEGGFGSTGQ</sequence>
<feature type="non-terminal residue" evidence="2">
    <location>
        <position position="1"/>
    </location>
</feature>
<evidence type="ECO:0000313" key="3">
    <source>
        <dbReference type="Proteomes" id="UP000053661"/>
    </source>
</evidence>
<gene>
    <name evidence="2" type="ORF">N340_00915</name>
</gene>
<dbReference type="Gene3D" id="2.70.40.10">
    <property type="match status" value="1"/>
</dbReference>
<dbReference type="EMBL" id="KL454942">
    <property type="protein sequence ID" value="KFV08525.1"/>
    <property type="molecule type" value="Genomic_DNA"/>
</dbReference>
<feature type="domain" description="dUTPase-like" evidence="1">
    <location>
        <begin position="2"/>
        <end position="62"/>
    </location>
</feature>
<keyword evidence="3" id="KW-1185">Reference proteome</keyword>
<organism evidence="2 3">
    <name type="scientific">Tauraco erythrolophus</name>
    <name type="common">Red-crested turaco</name>
    <dbReference type="NCBI Taxonomy" id="121530"/>
    <lineage>
        <taxon>Eukaryota</taxon>
        <taxon>Metazoa</taxon>
        <taxon>Chordata</taxon>
        <taxon>Craniata</taxon>
        <taxon>Vertebrata</taxon>
        <taxon>Euteleostomi</taxon>
        <taxon>Archelosauria</taxon>
        <taxon>Archosauria</taxon>
        <taxon>Dinosauria</taxon>
        <taxon>Saurischia</taxon>
        <taxon>Theropoda</taxon>
        <taxon>Coelurosauria</taxon>
        <taxon>Aves</taxon>
        <taxon>Neognathae</taxon>
        <taxon>Neoaves</taxon>
        <taxon>Otidimorphae</taxon>
        <taxon>Musophagiformes</taxon>
        <taxon>Musophagidae</taxon>
        <taxon>Tauraco</taxon>
    </lineage>
</organism>
<evidence type="ECO:0000313" key="2">
    <source>
        <dbReference type="EMBL" id="KFV08525.1"/>
    </source>
</evidence>
<dbReference type="Proteomes" id="UP000053661">
    <property type="component" value="Unassembled WGS sequence"/>
</dbReference>
<evidence type="ECO:0000259" key="1">
    <source>
        <dbReference type="Pfam" id="PF00692"/>
    </source>
</evidence>
<dbReference type="InterPro" id="IPR036157">
    <property type="entry name" value="dUTPase-like_sf"/>
</dbReference>
<reference evidence="2 3" key="1">
    <citation type="submission" date="2014-04" db="EMBL/GenBank/DDBJ databases">
        <title>Genome evolution of avian class.</title>
        <authorList>
            <person name="Zhang G."/>
            <person name="Li C."/>
        </authorList>
    </citation>
    <scope>NUCLEOTIDE SEQUENCE [LARGE SCALE GENOMIC DNA]</scope>
    <source>
        <strain evidence="2">BGI_N340</strain>
    </source>
</reference>
<accession>A0A093BXV5</accession>
<name>A0A093BXV5_TAUER</name>
<dbReference type="SUPFAM" id="SSF51283">
    <property type="entry name" value="dUTPase-like"/>
    <property type="match status" value="1"/>
</dbReference>
<protein>
    <recommendedName>
        <fullName evidence="1">dUTPase-like domain-containing protein</fullName>
    </recommendedName>
</protein>
<feature type="non-terminal residue" evidence="2">
    <location>
        <position position="63"/>
    </location>
</feature>
<dbReference type="Pfam" id="PF00692">
    <property type="entry name" value="dUTPase"/>
    <property type="match status" value="1"/>
</dbReference>